<dbReference type="EMBL" id="CAACVJ010000204">
    <property type="protein sequence ID" value="VEP14724.1"/>
    <property type="molecule type" value="Genomic_DNA"/>
</dbReference>
<organism evidence="1 2">
    <name type="scientific">Hyella patelloides LEGE 07179</name>
    <dbReference type="NCBI Taxonomy" id="945734"/>
    <lineage>
        <taxon>Bacteria</taxon>
        <taxon>Bacillati</taxon>
        <taxon>Cyanobacteriota</taxon>
        <taxon>Cyanophyceae</taxon>
        <taxon>Pleurocapsales</taxon>
        <taxon>Hyellaceae</taxon>
        <taxon>Hyella</taxon>
    </lineage>
</organism>
<reference evidence="1 2" key="1">
    <citation type="submission" date="2019-01" db="EMBL/GenBank/DDBJ databases">
        <authorList>
            <person name="Brito A."/>
        </authorList>
    </citation>
    <scope>NUCLEOTIDE SEQUENCE [LARGE SCALE GENOMIC DNA]</scope>
    <source>
        <strain evidence="1">1</strain>
    </source>
</reference>
<gene>
    <name evidence="1" type="ORF">H1P_2820004</name>
</gene>
<name>A0A563VTL4_9CYAN</name>
<dbReference type="Proteomes" id="UP000320055">
    <property type="component" value="Unassembled WGS sequence"/>
</dbReference>
<proteinExistence type="predicted"/>
<evidence type="ECO:0000313" key="1">
    <source>
        <dbReference type="EMBL" id="VEP14724.1"/>
    </source>
</evidence>
<keyword evidence="2" id="KW-1185">Reference proteome</keyword>
<dbReference type="AlphaFoldDB" id="A0A563VTL4"/>
<protein>
    <submittedName>
        <fullName evidence="1">Uncharacterized protein</fullName>
    </submittedName>
</protein>
<sequence>MFYNARISFQRFTTPIQTIREAEELSLEETSNGGFELTRKPRRQSPPQVYIVLEWGYAPSPTTPS</sequence>
<accession>A0A563VTL4</accession>
<evidence type="ECO:0000313" key="2">
    <source>
        <dbReference type="Proteomes" id="UP000320055"/>
    </source>
</evidence>